<evidence type="ECO:0000256" key="1">
    <source>
        <dbReference type="SAM" id="Phobius"/>
    </source>
</evidence>
<dbReference type="Pfam" id="PF07811">
    <property type="entry name" value="TadE"/>
    <property type="match status" value="1"/>
</dbReference>
<dbReference type="Proteomes" id="UP000316639">
    <property type="component" value="Unassembled WGS sequence"/>
</dbReference>
<evidence type="ECO:0000313" key="4">
    <source>
        <dbReference type="Proteomes" id="UP000316639"/>
    </source>
</evidence>
<reference evidence="3 4" key="1">
    <citation type="submission" date="2019-07" db="EMBL/GenBank/DDBJ databases">
        <title>Lentzea xizangensis sp. nov., isolated from Qinghai-Tibetan Plateau Soils.</title>
        <authorList>
            <person name="Huang J."/>
        </authorList>
    </citation>
    <scope>NUCLEOTIDE SEQUENCE [LARGE SCALE GENOMIC DNA]</scope>
    <source>
        <strain evidence="3 4">FXJ1.1311</strain>
    </source>
</reference>
<feature type="domain" description="TadE-like" evidence="2">
    <location>
        <begin position="10"/>
        <end position="52"/>
    </location>
</feature>
<comment type="caution">
    <text evidence="3">The sequence shown here is derived from an EMBL/GenBank/DDBJ whole genome shotgun (WGS) entry which is preliminary data.</text>
</comment>
<evidence type="ECO:0000313" key="3">
    <source>
        <dbReference type="EMBL" id="TWP51331.1"/>
    </source>
</evidence>
<organism evidence="3 4">
    <name type="scientific">Lentzea tibetensis</name>
    <dbReference type="NCBI Taxonomy" id="2591470"/>
    <lineage>
        <taxon>Bacteria</taxon>
        <taxon>Bacillati</taxon>
        <taxon>Actinomycetota</taxon>
        <taxon>Actinomycetes</taxon>
        <taxon>Pseudonocardiales</taxon>
        <taxon>Pseudonocardiaceae</taxon>
        <taxon>Lentzea</taxon>
    </lineage>
</organism>
<dbReference type="EMBL" id="VOBR01000009">
    <property type="protein sequence ID" value="TWP51331.1"/>
    <property type="molecule type" value="Genomic_DNA"/>
</dbReference>
<dbReference type="InterPro" id="IPR012495">
    <property type="entry name" value="TadE-like_dom"/>
</dbReference>
<evidence type="ECO:0000259" key="2">
    <source>
        <dbReference type="Pfam" id="PF07811"/>
    </source>
</evidence>
<keyword evidence="1" id="KW-1133">Transmembrane helix</keyword>
<dbReference type="AlphaFoldDB" id="A0A563EV10"/>
<proteinExistence type="predicted"/>
<gene>
    <name evidence="3" type="ORF">FKR81_17135</name>
</gene>
<protein>
    <submittedName>
        <fullName evidence="3">Pilus assembly protein</fullName>
    </submittedName>
</protein>
<keyword evidence="1" id="KW-0812">Transmembrane</keyword>
<feature type="transmembrane region" description="Helical" evidence="1">
    <location>
        <begin position="12"/>
        <end position="31"/>
    </location>
</feature>
<accession>A0A563EV10</accession>
<dbReference type="RefSeq" id="WP_146353044.1">
    <property type="nucleotide sequence ID" value="NZ_VOBR01000009.1"/>
</dbReference>
<keyword evidence="4" id="KW-1185">Reference proteome</keyword>
<keyword evidence="1" id="KW-0472">Membrane</keyword>
<sequence length="141" mass="14499">MVRLSPSDRGAAAVEFALVVPVLVAFLLGIVELARVFMADQDVATASREGARYALSAKRFGDCAGVRAAATRLAARSGGSELTVTIDYDHGPGTATYASCPVQTVGSADRIVITVSGTVSPIVPLFDPVTVSSTTRRSVGA</sequence>
<name>A0A563EV10_9PSEU</name>